<dbReference type="InterPro" id="IPR019533">
    <property type="entry name" value="Peptidase_S26"/>
</dbReference>
<reference evidence="7 8" key="1">
    <citation type="submission" date="2024-05" db="EMBL/GenBank/DDBJ databases">
        <authorList>
            <person name="Haq I."/>
            <person name="Ullah Z."/>
            <person name="Ahmad R."/>
            <person name="Li M."/>
            <person name="Tong Y."/>
        </authorList>
    </citation>
    <scope>NUCLEOTIDE SEQUENCE [LARGE SCALE GENOMIC DNA]</scope>
    <source>
        <strain evidence="7 8">16A2E</strain>
    </source>
</reference>
<protein>
    <recommendedName>
        <fullName evidence="5">Signal peptidase I</fullName>
        <ecNumber evidence="5">3.4.21.89</ecNumber>
    </recommendedName>
</protein>
<comment type="catalytic activity">
    <reaction evidence="5">
        <text>Cleavage of hydrophobic, N-terminal signal or leader sequences from secreted and periplasmic proteins.</text>
        <dbReference type="EC" id="3.4.21.89"/>
    </reaction>
</comment>
<keyword evidence="4 5" id="KW-0378">Hydrolase</keyword>
<proteinExistence type="inferred from homology"/>
<dbReference type="Gene3D" id="2.10.109.10">
    <property type="entry name" value="Umud Fragment, subunit A"/>
    <property type="match status" value="1"/>
</dbReference>
<dbReference type="CDD" id="cd06530">
    <property type="entry name" value="S26_SPase_I"/>
    <property type="match status" value="1"/>
</dbReference>
<evidence type="ECO:0000256" key="2">
    <source>
        <dbReference type="ARBA" id="ARBA00009370"/>
    </source>
</evidence>
<comment type="similarity">
    <text evidence="2 5">Belongs to the peptidase S26 family.</text>
</comment>
<evidence type="ECO:0000256" key="3">
    <source>
        <dbReference type="ARBA" id="ARBA00022670"/>
    </source>
</evidence>
<dbReference type="SUPFAM" id="SSF51306">
    <property type="entry name" value="LexA/Signal peptidase"/>
    <property type="match status" value="1"/>
</dbReference>
<dbReference type="PROSITE" id="PS00501">
    <property type="entry name" value="SPASE_I_1"/>
    <property type="match status" value="1"/>
</dbReference>
<keyword evidence="5" id="KW-1133">Transmembrane helix</keyword>
<keyword evidence="5" id="KW-0472">Membrane</keyword>
<keyword evidence="3 5" id="KW-0645">Protease</keyword>
<dbReference type="Pfam" id="PF10502">
    <property type="entry name" value="Peptidase_S26"/>
    <property type="match status" value="1"/>
</dbReference>
<dbReference type="PANTHER" id="PTHR43390">
    <property type="entry name" value="SIGNAL PEPTIDASE I"/>
    <property type="match status" value="1"/>
</dbReference>
<keyword evidence="5" id="KW-0812">Transmembrane</keyword>
<dbReference type="InterPro" id="IPR036286">
    <property type="entry name" value="LexA/Signal_pep-like_sf"/>
</dbReference>
<feature type="transmembrane region" description="Helical" evidence="5">
    <location>
        <begin position="23"/>
        <end position="44"/>
    </location>
</feature>
<evidence type="ECO:0000313" key="8">
    <source>
        <dbReference type="Proteomes" id="UP001444625"/>
    </source>
</evidence>
<gene>
    <name evidence="7" type="primary">lepB</name>
    <name evidence="7" type="ORF">ABC228_17625</name>
</gene>
<dbReference type="PRINTS" id="PR00727">
    <property type="entry name" value="LEADERPTASE"/>
</dbReference>
<evidence type="ECO:0000256" key="4">
    <source>
        <dbReference type="ARBA" id="ARBA00022801"/>
    </source>
</evidence>
<sequence length="180" mass="20062">MQTDTLLEKNMKVEKDDTEKSSIVSWVMYIAILVGIILFVKYVIGFTVISGSSMNPTLEDGDFILTSNMLYTIERDDIIVYRDDQGFHVIKRVIGLPNDTIAIENGVVFVNGEAMEEDYITGIAQDMKEVVVPNDAYFVIGDNRNPGESLDSRSNKVGPIAKEKIQGEAVFSILPFTTIK</sequence>
<dbReference type="PANTHER" id="PTHR43390:SF1">
    <property type="entry name" value="CHLOROPLAST PROCESSING PEPTIDASE"/>
    <property type="match status" value="1"/>
</dbReference>
<feature type="domain" description="Peptidase S26" evidence="6">
    <location>
        <begin position="24"/>
        <end position="172"/>
    </location>
</feature>
<dbReference type="Proteomes" id="UP001444625">
    <property type="component" value="Unassembled WGS sequence"/>
</dbReference>
<dbReference type="GO" id="GO:0009003">
    <property type="term" value="F:signal peptidase activity"/>
    <property type="evidence" value="ECO:0007669"/>
    <property type="project" value="UniProtKB-EC"/>
</dbReference>
<dbReference type="RefSeq" id="WP_345826495.1">
    <property type="nucleotide sequence ID" value="NZ_JBDIML010000009.1"/>
</dbReference>
<comment type="caution">
    <text evidence="7">The sequence shown here is derived from an EMBL/GenBank/DDBJ whole genome shotgun (WGS) entry which is preliminary data.</text>
</comment>
<accession>A0ABU9XL16</accession>
<dbReference type="EC" id="3.4.21.89" evidence="5"/>
<name>A0ABU9XL16_9BACI</name>
<keyword evidence="8" id="KW-1185">Reference proteome</keyword>
<evidence type="ECO:0000259" key="6">
    <source>
        <dbReference type="Pfam" id="PF10502"/>
    </source>
</evidence>
<organism evidence="7 8">
    <name type="scientific">Ornithinibacillus xuwenensis</name>
    <dbReference type="NCBI Taxonomy" id="3144668"/>
    <lineage>
        <taxon>Bacteria</taxon>
        <taxon>Bacillati</taxon>
        <taxon>Bacillota</taxon>
        <taxon>Bacilli</taxon>
        <taxon>Bacillales</taxon>
        <taxon>Bacillaceae</taxon>
        <taxon>Ornithinibacillus</taxon>
    </lineage>
</organism>
<evidence type="ECO:0000256" key="5">
    <source>
        <dbReference type="RuleBase" id="RU362042"/>
    </source>
</evidence>
<dbReference type="InterPro" id="IPR000223">
    <property type="entry name" value="Pept_S26A_signal_pept_1"/>
</dbReference>
<comment type="subcellular location">
    <subcellularLocation>
        <location evidence="1">Cell membrane</location>
        <topology evidence="1">Single-pass type II membrane protein</topology>
    </subcellularLocation>
    <subcellularLocation>
        <location evidence="5">Membrane</location>
        <topology evidence="5">Single-pass type II membrane protein</topology>
    </subcellularLocation>
</comment>
<evidence type="ECO:0000313" key="7">
    <source>
        <dbReference type="EMBL" id="MEN2768996.1"/>
    </source>
</evidence>
<dbReference type="NCBIfam" id="TIGR02227">
    <property type="entry name" value="sigpep_I_bact"/>
    <property type="match status" value="1"/>
</dbReference>
<dbReference type="EMBL" id="JBDIML010000009">
    <property type="protein sequence ID" value="MEN2768996.1"/>
    <property type="molecule type" value="Genomic_DNA"/>
</dbReference>
<evidence type="ECO:0000256" key="1">
    <source>
        <dbReference type="ARBA" id="ARBA00004401"/>
    </source>
</evidence>
<dbReference type="InterPro" id="IPR019756">
    <property type="entry name" value="Pept_S26A_signal_pept_1_Ser-AS"/>
</dbReference>